<keyword evidence="2" id="KW-1185">Reference proteome</keyword>
<dbReference type="EMBL" id="BMNB01000020">
    <property type="protein sequence ID" value="GGM51863.1"/>
    <property type="molecule type" value="Genomic_DNA"/>
</dbReference>
<name>A0A917U257_9ACTN</name>
<accession>A0A917U257</accession>
<dbReference type="RefSeq" id="WP_189046766.1">
    <property type="nucleotide sequence ID" value="NZ_BMNB01000020.1"/>
</dbReference>
<gene>
    <name evidence="1" type="ORF">GCM10011608_41040</name>
</gene>
<dbReference type="Proteomes" id="UP000608890">
    <property type="component" value="Unassembled WGS sequence"/>
</dbReference>
<dbReference type="PROSITE" id="PS51257">
    <property type="entry name" value="PROKAR_LIPOPROTEIN"/>
    <property type="match status" value="1"/>
</dbReference>
<evidence type="ECO:0000313" key="2">
    <source>
        <dbReference type="Proteomes" id="UP000608890"/>
    </source>
</evidence>
<comment type="caution">
    <text evidence="1">The sequence shown here is derived from an EMBL/GenBank/DDBJ whole genome shotgun (WGS) entry which is preliminary data.</text>
</comment>
<proteinExistence type="predicted"/>
<sequence>MAIIPVRMVLAVVAGAVMPLLLVSGCTSGTSPAASVSAGDGSEQVVADEVRYLQIRGDARVTVLDANVILEVRLASPTPVGDDQAAALPLASARVTNHALDLVRAA</sequence>
<reference evidence="1" key="1">
    <citation type="journal article" date="2014" name="Int. J. Syst. Evol. Microbiol.">
        <title>Complete genome sequence of Corynebacterium casei LMG S-19264T (=DSM 44701T), isolated from a smear-ripened cheese.</title>
        <authorList>
            <consortium name="US DOE Joint Genome Institute (JGI-PGF)"/>
            <person name="Walter F."/>
            <person name="Albersmeier A."/>
            <person name="Kalinowski J."/>
            <person name="Ruckert C."/>
        </authorList>
    </citation>
    <scope>NUCLEOTIDE SEQUENCE</scope>
    <source>
        <strain evidence="1">CGMCC 4.7312</strain>
    </source>
</reference>
<protein>
    <submittedName>
        <fullName evidence="1">Uncharacterized protein</fullName>
    </submittedName>
</protein>
<reference evidence="1" key="2">
    <citation type="submission" date="2020-09" db="EMBL/GenBank/DDBJ databases">
        <authorList>
            <person name="Sun Q."/>
            <person name="Zhou Y."/>
        </authorList>
    </citation>
    <scope>NUCLEOTIDE SEQUENCE</scope>
    <source>
        <strain evidence="1">CGMCC 4.7312</strain>
    </source>
</reference>
<dbReference type="AlphaFoldDB" id="A0A917U257"/>
<evidence type="ECO:0000313" key="1">
    <source>
        <dbReference type="EMBL" id="GGM51863.1"/>
    </source>
</evidence>
<organism evidence="1 2">
    <name type="scientific">Micromonospora sonchi</name>
    <dbReference type="NCBI Taxonomy" id="1763543"/>
    <lineage>
        <taxon>Bacteria</taxon>
        <taxon>Bacillati</taxon>
        <taxon>Actinomycetota</taxon>
        <taxon>Actinomycetes</taxon>
        <taxon>Micromonosporales</taxon>
        <taxon>Micromonosporaceae</taxon>
        <taxon>Micromonospora</taxon>
    </lineage>
</organism>